<proteinExistence type="predicted"/>
<evidence type="ECO:0000256" key="1">
    <source>
        <dbReference type="ARBA" id="ARBA00004123"/>
    </source>
</evidence>
<feature type="compositionally biased region" description="Basic and acidic residues" evidence="4">
    <location>
        <begin position="240"/>
        <end position="250"/>
    </location>
</feature>
<keyword evidence="3" id="KW-0539">Nucleus</keyword>
<dbReference type="STRING" id="294746.A5DJB2"/>
<dbReference type="InParanoid" id="A5DJB2"/>
<keyword evidence="2" id="KW-0238">DNA-binding</keyword>
<dbReference type="RefSeq" id="XP_001483982.2">
    <property type="nucleotide sequence ID" value="XM_001483932.1"/>
</dbReference>
<evidence type="ECO:0008006" key="9">
    <source>
        <dbReference type="Google" id="ProtNLM"/>
    </source>
</evidence>
<dbReference type="OrthoDB" id="39591at2759"/>
<reference evidence="7 8" key="1">
    <citation type="journal article" date="2009" name="Nature">
        <title>Evolution of pathogenicity and sexual reproduction in eight Candida genomes.</title>
        <authorList>
            <person name="Butler G."/>
            <person name="Rasmussen M.D."/>
            <person name="Lin M.F."/>
            <person name="Santos M.A."/>
            <person name="Sakthikumar S."/>
            <person name="Munro C.A."/>
            <person name="Rheinbay E."/>
            <person name="Grabherr M."/>
            <person name="Forche A."/>
            <person name="Reedy J.L."/>
            <person name="Agrafioti I."/>
            <person name="Arnaud M.B."/>
            <person name="Bates S."/>
            <person name="Brown A.J."/>
            <person name="Brunke S."/>
            <person name="Costanzo M.C."/>
            <person name="Fitzpatrick D.A."/>
            <person name="de Groot P.W."/>
            <person name="Harris D."/>
            <person name="Hoyer L.L."/>
            <person name="Hube B."/>
            <person name="Klis F.M."/>
            <person name="Kodira C."/>
            <person name="Lennard N."/>
            <person name="Logue M.E."/>
            <person name="Martin R."/>
            <person name="Neiman A.M."/>
            <person name="Nikolaou E."/>
            <person name="Quail M.A."/>
            <person name="Quinn J."/>
            <person name="Santos M.C."/>
            <person name="Schmitzberger F.F."/>
            <person name="Sherlock G."/>
            <person name="Shah P."/>
            <person name="Silverstein K.A."/>
            <person name="Skrzypek M.S."/>
            <person name="Soll D."/>
            <person name="Staggs R."/>
            <person name="Stansfield I."/>
            <person name="Stumpf M.P."/>
            <person name="Sudbery P.E."/>
            <person name="Srikantha T."/>
            <person name="Zeng Q."/>
            <person name="Berman J."/>
            <person name="Berriman M."/>
            <person name="Heitman J."/>
            <person name="Gow N.A."/>
            <person name="Lorenz M.C."/>
            <person name="Birren B.W."/>
            <person name="Kellis M."/>
            <person name="Cuomo C.A."/>
        </authorList>
    </citation>
    <scope>NUCLEOTIDE SEQUENCE [LARGE SCALE GENOMIC DNA]</scope>
    <source>
        <strain evidence="8">ATCC 6260 / CBS 566 / DSM 6381 / JCM 1539 / NBRC 10279 / NRRL Y-324</strain>
    </source>
</reference>
<feature type="domain" description="Myb-like" evidence="5">
    <location>
        <begin position="425"/>
        <end position="483"/>
    </location>
</feature>
<dbReference type="Gene3D" id="1.10.10.60">
    <property type="entry name" value="Homeodomain-like"/>
    <property type="match status" value="2"/>
</dbReference>
<evidence type="ECO:0000313" key="7">
    <source>
        <dbReference type="EMBL" id="EDK39265.2"/>
    </source>
</evidence>
<evidence type="ECO:0000256" key="3">
    <source>
        <dbReference type="ARBA" id="ARBA00023242"/>
    </source>
</evidence>
<feature type="compositionally biased region" description="Low complexity" evidence="4">
    <location>
        <begin position="103"/>
        <end position="121"/>
    </location>
</feature>
<comment type="subcellular location">
    <subcellularLocation>
        <location evidence="1">Nucleus</location>
    </subcellularLocation>
</comment>
<protein>
    <recommendedName>
        <fullName evidence="9">DNA-binding protein REB1</fullName>
    </recommendedName>
</protein>
<dbReference type="FunCoup" id="A5DJB2">
    <property type="interactions" value="1242"/>
</dbReference>
<dbReference type="PANTHER" id="PTHR46380:SF2">
    <property type="entry name" value="CYCLIN-D-BINDING MYB-LIKE TRANSCRIPTION FACTOR 1"/>
    <property type="match status" value="1"/>
</dbReference>
<dbReference type="SMART" id="SM00717">
    <property type="entry name" value="SANT"/>
    <property type="match status" value="2"/>
</dbReference>
<dbReference type="InterPro" id="IPR051651">
    <property type="entry name" value="DMTF1_DNA-bind_reg"/>
</dbReference>
<dbReference type="PROSITE" id="PS51294">
    <property type="entry name" value="HTH_MYB"/>
    <property type="match status" value="2"/>
</dbReference>
<feature type="compositionally biased region" description="Basic and acidic residues" evidence="4">
    <location>
        <begin position="259"/>
        <end position="273"/>
    </location>
</feature>
<feature type="domain" description="HTH myb-type" evidence="6">
    <location>
        <begin position="373"/>
        <end position="426"/>
    </location>
</feature>
<dbReference type="InterPro" id="IPR017930">
    <property type="entry name" value="Myb_dom"/>
</dbReference>
<dbReference type="PROSITE" id="PS50090">
    <property type="entry name" value="MYB_LIKE"/>
    <property type="match status" value="2"/>
</dbReference>
<dbReference type="PANTHER" id="PTHR46380">
    <property type="entry name" value="CYCLIN-D-BINDING MYB-LIKE TRANSCRIPTION FACTOR 1"/>
    <property type="match status" value="1"/>
</dbReference>
<dbReference type="VEuPathDB" id="FungiDB:PGUG_03363"/>
<evidence type="ECO:0000259" key="5">
    <source>
        <dbReference type="PROSITE" id="PS50090"/>
    </source>
</evidence>
<dbReference type="HOGENOM" id="CLU_016706_1_0_1"/>
<dbReference type="GO" id="GO:0000976">
    <property type="term" value="F:transcription cis-regulatory region binding"/>
    <property type="evidence" value="ECO:0007669"/>
    <property type="project" value="TreeGrafter"/>
</dbReference>
<dbReference type="CDD" id="cd00167">
    <property type="entry name" value="SANT"/>
    <property type="match status" value="2"/>
</dbReference>
<feature type="domain" description="Myb-like" evidence="5">
    <location>
        <begin position="378"/>
        <end position="422"/>
    </location>
</feature>
<feature type="domain" description="HTH myb-type" evidence="6">
    <location>
        <begin position="432"/>
        <end position="487"/>
    </location>
</feature>
<accession>A5DJB2</accession>
<feature type="compositionally biased region" description="Polar residues" evidence="4">
    <location>
        <begin position="48"/>
        <end position="58"/>
    </location>
</feature>
<evidence type="ECO:0000256" key="4">
    <source>
        <dbReference type="SAM" id="MobiDB-lite"/>
    </source>
</evidence>
<gene>
    <name evidence="7" type="ORF">PGUG_03363</name>
</gene>
<dbReference type="GO" id="GO:0005634">
    <property type="term" value="C:nucleus"/>
    <property type="evidence" value="ECO:0007669"/>
    <property type="project" value="UniProtKB-SubCell"/>
</dbReference>
<dbReference type="Proteomes" id="UP000001997">
    <property type="component" value="Unassembled WGS sequence"/>
</dbReference>
<dbReference type="KEGG" id="pgu:PGUG_03363"/>
<dbReference type="GeneID" id="5126113"/>
<dbReference type="AlphaFoldDB" id="A5DJB2"/>
<evidence type="ECO:0000313" key="8">
    <source>
        <dbReference type="Proteomes" id="UP000001997"/>
    </source>
</evidence>
<feature type="region of interest" description="Disordered" evidence="4">
    <location>
        <begin position="1"/>
        <end position="64"/>
    </location>
</feature>
<feature type="region of interest" description="Disordered" evidence="4">
    <location>
        <begin position="103"/>
        <end position="130"/>
    </location>
</feature>
<dbReference type="SUPFAM" id="SSF46689">
    <property type="entry name" value="Homeodomain-like"/>
    <property type="match status" value="2"/>
</dbReference>
<dbReference type="GO" id="GO:0003700">
    <property type="term" value="F:DNA-binding transcription factor activity"/>
    <property type="evidence" value="ECO:0007669"/>
    <property type="project" value="TreeGrafter"/>
</dbReference>
<dbReference type="EMBL" id="CH408158">
    <property type="protein sequence ID" value="EDK39265.2"/>
    <property type="molecule type" value="Genomic_DNA"/>
</dbReference>
<evidence type="ECO:0000256" key="2">
    <source>
        <dbReference type="ARBA" id="ARBA00023125"/>
    </source>
</evidence>
<dbReference type="InterPro" id="IPR009057">
    <property type="entry name" value="Homeodomain-like_sf"/>
</dbReference>
<dbReference type="Pfam" id="PF13921">
    <property type="entry name" value="Myb_DNA-bind_6"/>
    <property type="match status" value="1"/>
</dbReference>
<dbReference type="OMA" id="QEYSLWR"/>
<feature type="region of interest" description="Disordered" evidence="4">
    <location>
        <begin position="240"/>
        <end position="273"/>
    </location>
</feature>
<sequence>METRAIGGAKALLQLGKEGEQEDVVNESQDSGDDGFQRSGNGDELDENLTNHNVSQIDEMTIRRRGNREIRQQSRNQEINQNQEVNQNQDINQNQDTNDQLQNQLEPEPQSQSQSHQPQSPDSHESSTQLNDAVEAAVLRYVGGTLDNRMDRPYKRRHELMNIDYQWNFLDDNDNKRKKHSDIDPELAGLDSEHDQLVQAAIMDARELAKQLGQGALHEEGAVHGLAPHQAQQVLAEIKDGSSRSRDATRNRQMTTHQGQDRNRETDNDHHTDLKKFTSLDSLVDEAASMACSWYNSVPHETPGPRMFSAQEIAAVDLFIHGYCHLHKLSRQDICARIWSNERKKDNFWESLTRVLPYRSRASVYKHVRRQYHVFQVRAKWSKEDDEFLRKLAQTKQGNWKEIGDIMGRMPEDCRDRWRNYVKCGDNRSLNKWSEDEEKQLRDAVAQVQGSDSEKPINWTVVSEKMNGIRSRIQCRYKWNKLLKRESSVRAASMDAHTKLWLFQKLQSLDFPTVESVDWQYLAQMYQDEQKDARWASADFKFGFDKLKSEVKNHRKLPLSEILTRLITDLYAREGQELPPADFDAKMDSASLANAAVAAVEDNQQYLWR</sequence>
<dbReference type="eggNOG" id="KOG0051">
    <property type="taxonomic scope" value="Eukaryota"/>
</dbReference>
<evidence type="ECO:0000259" key="6">
    <source>
        <dbReference type="PROSITE" id="PS51294"/>
    </source>
</evidence>
<keyword evidence="8" id="KW-1185">Reference proteome</keyword>
<feature type="compositionally biased region" description="Acidic residues" evidence="4">
    <location>
        <begin position="20"/>
        <end position="33"/>
    </location>
</feature>
<name>A5DJB2_PICGU</name>
<dbReference type="InterPro" id="IPR001005">
    <property type="entry name" value="SANT/Myb"/>
</dbReference>
<organism evidence="7 8">
    <name type="scientific">Meyerozyma guilliermondii (strain ATCC 6260 / CBS 566 / DSM 6381 / JCM 1539 / NBRC 10279 / NRRL Y-324)</name>
    <name type="common">Yeast</name>
    <name type="synonym">Candida guilliermondii</name>
    <dbReference type="NCBI Taxonomy" id="294746"/>
    <lineage>
        <taxon>Eukaryota</taxon>
        <taxon>Fungi</taxon>
        <taxon>Dikarya</taxon>
        <taxon>Ascomycota</taxon>
        <taxon>Saccharomycotina</taxon>
        <taxon>Pichiomycetes</taxon>
        <taxon>Debaryomycetaceae</taxon>
        <taxon>Meyerozyma</taxon>
    </lineage>
</organism>